<evidence type="ECO:0000313" key="4">
    <source>
        <dbReference type="EMBL" id="AIE84723.1"/>
    </source>
</evidence>
<dbReference type="KEGG" id="fgi:OP10G_1355"/>
<organism evidence="4 5">
    <name type="scientific">Fimbriimonas ginsengisoli Gsoil 348</name>
    <dbReference type="NCBI Taxonomy" id="661478"/>
    <lineage>
        <taxon>Bacteria</taxon>
        <taxon>Bacillati</taxon>
        <taxon>Armatimonadota</taxon>
        <taxon>Fimbriimonadia</taxon>
        <taxon>Fimbriimonadales</taxon>
        <taxon>Fimbriimonadaceae</taxon>
        <taxon>Fimbriimonas</taxon>
    </lineage>
</organism>
<feature type="domain" description="FAD-binding" evidence="3">
    <location>
        <begin position="7"/>
        <end position="370"/>
    </location>
</feature>
<dbReference type="AlphaFoldDB" id="A0A068NMC6"/>
<dbReference type="OrthoDB" id="103324at2"/>
<dbReference type="Proteomes" id="UP000027982">
    <property type="component" value="Chromosome"/>
</dbReference>
<dbReference type="EMBL" id="CP007139">
    <property type="protein sequence ID" value="AIE84723.1"/>
    <property type="molecule type" value="Genomic_DNA"/>
</dbReference>
<dbReference type="Gene3D" id="3.30.9.100">
    <property type="match status" value="1"/>
</dbReference>
<accession>A0A068NMC6</accession>
<dbReference type="Gene3D" id="3.50.50.60">
    <property type="entry name" value="FAD/NAD(P)-binding domain"/>
    <property type="match status" value="1"/>
</dbReference>
<dbReference type="STRING" id="661478.OP10G_1355"/>
<proteinExistence type="inferred from homology"/>
<evidence type="ECO:0000256" key="2">
    <source>
        <dbReference type="ARBA" id="ARBA00038396"/>
    </source>
</evidence>
<dbReference type="RefSeq" id="WP_025226658.1">
    <property type="nucleotide sequence ID" value="NZ_CP007139.1"/>
</dbReference>
<sequence>MQTHSFDTVVIGGGPAGATVGTLLRKYAPDHRVLILERERFPRDHVGESQLPVIGAILDEMGVWDQIEAADFPIKVGATYRWGTTPDLWHFNFLAHGELLSEPRPARYRGQRVATAFQVDRSVYDEILINHAEHLGCDVRQEHRVLEVRREGDRVTGLVVQPADGEPFIAEGRQYVDASGGSGILRRAMGVEVDSPTTLRNIAIWDYWLNADWAEEIGVGGTRIQVMSLGYGWIWFIPLGPTRTSVGLVVPASYYKESGERPADLYARALAEDPRIRGLMQNAVSQDKLQTTNDWSFLADQMAGENWFLAGDSCGFADPILSAGMTLAHAGAREVAYSILEFDRGELDAKWIRDTYDDNQRRRIGQHIRFADYWYSVNAQFGDLKSFTSQIAKDAGLDLTPDQAFQWLGTGGFVNDGNPQASIGTFSVAAVKQISQIMSDGDATWQIAKYNELRLDLSGATIEPFATYENGRIVQSKSYVRGTKRLPLLGPFRLAFAALQREKEMPRIMGYLRQNVPELALLEALQAMEAMLAEGWIKGKYDKKKPLGLNLVVEPESPMVEFATS</sequence>
<dbReference type="GO" id="GO:0071949">
    <property type="term" value="F:FAD binding"/>
    <property type="evidence" value="ECO:0007669"/>
    <property type="project" value="InterPro"/>
</dbReference>
<name>A0A068NMC6_FIMGI</name>
<evidence type="ECO:0000256" key="1">
    <source>
        <dbReference type="ARBA" id="ARBA00023002"/>
    </source>
</evidence>
<evidence type="ECO:0000313" key="5">
    <source>
        <dbReference type="Proteomes" id="UP000027982"/>
    </source>
</evidence>
<gene>
    <name evidence="4" type="ORF">OP10G_1355</name>
</gene>
<evidence type="ECO:0000259" key="3">
    <source>
        <dbReference type="Pfam" id="PF01494"/>
    </source>
</evidence>
<dbReference type="GO" id="GO:0016491">
    <property type="term" value="F:oxidoreductase activity"/>
    <property type="evidence" value="ECO:0007669"/>
    <property type="project" value="UniProtKB-KW"/>
</dbReference>
<reference evidence="4 5" key="1">
    <citation type="journal article" date="2014" name="PLoS ONE">
        <title>The first complete genome sequence of the class fimbriimonadia in the phylum armatimonadetes.</title>
        <authorList>
            <person name="Hu Z.Y."/>
            <person name="Wang Y.Z."/>
            <person name="Im W.T."/>
            <person name="Wang S.Y."/>
            <person name="Zhao G.P."/>
            <person name="Zheng H.J."/>
            <person name="Quan Z.X."/>
        </authorList>
    </citation>
    <scope>NUCLEOTIDE SEQUENCE [LARGE SCALE GENOMIC DNA]</scope>
    <source>
        <strain evidence="4">Gsoil 348</strain>
    </source>
</reference>
<dbReference type="PANTHER" id="PTHR43747:SF5">
    <property type="entry name" value="FAD-BINDING DOMAIN-CONTAINING PROTEIN"/>
    <property type="match status" value="1"/>
</dbReference>
<dbReference type="eggNOG" id="COG0644">
    <property type="taxonomic scope" value="Bacteria"/>
</dbReference>
<protein>
    <submittedName>
        <fullName evidence="4">Putative halogenase</fullName>
    </submittedName>
</protein>
<dbReference type="InterPro" id="IPR050816">
    <property type="entry name" value="Flavin-dep_Halogenase_NPB"/>
</dbReference>
<dbReference type="InterPro" id="IPR036188">
    <property type="entry name" value="FAD/NAD-bd_sf"/>
</dbReference>
<dbReference type="PANTHER" id="PTHR43747">
    <property type="entry name" value="FAD-BINDING PROTEIN"/>
    <property type="match status" value="1"/>
</dbReference>
<dbReference type="InterPro" id="IPR002938">
    <property type="entry name" value="FAD-bd"/>
</dbReference>
<comment type="similarity">
    <text evidence="2">Belongs to the flavin-dependent halogenase family. Bacterial tryptophan halogenase subfamily.</text>
</comment>
<dbReference type="HOGENOM" id="CLU_024648_4_0_0"/>
<keyword evidence="1" id="KW-0560">Oxidoreductase</keyword>
<dbReference type="Pfam" id="PF01494">
    <property type="entry name" value="FAD_binding_3"/>
    <property type="match status" value="1"/>
</dbReference>
<dbReference type="SUPFAM" id="SSF51905">
    <property type="entry name" value="FAD/NAD(P)-binding domain"/>
    <property type="match status" value="1"/>
</dbReference>
<keyword evidence="5" id="KW-1185">Reference proteome</keyword>